<evidence type="ECO:0000256" key="2">
    <source>
        <dbReference type="ARBA" id="ARBA00004482"/>
    </source>
</evidence>
<organism evidence="22">
    <name type="scientific">Hepacivirus hominis</name>
    <dbReference type="NCBI Taxonomy" id="3052230"/>
    <lineage>
        <taxon>Viruses</taxon>
        <taxon>Riboviria</taxon>
        <taxon>Orthornavirae</taxon>
        <taxon>Kitrinoviricota</taxon>
        <taxon>Flasuviricetes</taxon>
        <taxon>Amarillovirales</taxon>
        <taxon>Flaviviridae</taxon>
        <taxon>Hepacivirus</taxon>
    </lineage>
</organism>
<evidence type="ECO:0000256" key="10">
    <source>
        <dbReference type="ARBA" id="ARBA00022804"/>
    </source>
</evidence>
<evidence type="ECO:0000256" key="1">
    <source>
        <dbReference type="ARBA" id="ARBA00004338"/>
    </source>
</evidence>
<evidence type="ECO:0000256" key="11">
    <source>
        <dbReference type="ARBA" id="ARBA00022844"/>
    </source>
</evidence>
<proteinExistence type="predicted"/>
<evidence type="ECO:0000259" key="21">
    <source>
        <dbReference type="Pfam" id="PF01539"/>
    </source>
</evidence>
<evidence type="ECO:0000256" key="15">
    <source>
        <dbReference type="ARBA" id="ARBA00023136"/>
    </source>
</evidence>
<comment type="subcellular location">
    <subcellularLocation>
        <location evidence="2">Host endoplasmic reticulum membrane</location>
        <topology evidence="2">Single-pass type I membrane protein</topology>
    </subcellularLocation>
    <subcellularLocation>
        <location evidence="1">Host lipid droplet</location>
    </subcellularLocation>
    <subcellularLocation>
        <location evidence="3">Virion membrane</location>
        <topology evidence="3">Single-pass type I membrane protein</topology>
    </subcellularLocation>
</comment>
<evidence type="ECO:0000256" key="14">
    <source>
        <dbReference type="ARBA" id="ARBA00022989"/>
    </source>
</evidence>
<keyword evidence="16" id="KW-0325">Glycoprotein</keyword>
<keyword evidence="13 22" id="KW-0261">Viral envelope protein</keyword>
<feature type="non-terminal residue" evidence="22">
    <location>
        <position position="1"/>
    </location>
</feature>
<evidence type="ECO:0000256" key="6">
    <source>
        <dbReference type="ARBA" id="ARBA00022510"/>
    </source>
</evidence>
<evidence type="ECO:0000256" key="20">
    <source>
        <dbReference type="SAM" id="MobiDB-lite"/>
    </source>
</evidence>
<dbReference type="GO" id="GO:0039654">
    <property type="term" value="P:fusion of virus membrane with host endosome membrane"/>
    <property type="evidence" value="ECO:0007669"/>
    <property type="project" value="UniProtKB-KW"/>
</dbReference>
<keyword evidence="19" id="KW-1160">Virus entry into host cell</keyword>
<keyword evidence="17" id="KW-1038">Host endoplasmic reticulum</keyword>
<keyword evidence="7" id="KW-0945">Host-virus interaction</keyword>
<keyword evidence="18" id="KW-1041">Host lipid droplet</keyword>
<keyword evidence="12" id="KW-1043">Host membrane</keyword>
<keyword evidence="10" id="KW-1161">Viral attachment to host cell</keyword>
<evidence type="ECO:0000256" key="4">
    <source>
        <dbReference type="ARBA" id="ARBA00020107"/>
    </source>
</evidence>
<evidence type="ECO:0000256" key="5">
    <source>
        <dbReference type="ARBA" id="ARBA00022506"/>
    </source>
</evidence>
<feature type="region of interest" description="Disordered" evidence="20">
    <location>
        <begin position="35"/>
        <end position="85"/>
    </location>
</feature>
<dbReference type="GO" id="GO:0044186">
    <property type="term" value="C:host cell lipid droplet"/>
    <property type="evidence" value="ECO:0007669"/>
    <property type="project" value="UniProtKB-SubCell"/>
</dbReference>
<evidence type="ECO:0000256" key="18">
    <source>
        <dbReference type="ARBA" id="ARBA00023190"/>
    </source>
</evidence>
<keyword evidence="6" id="KW-1170">Fusion of virus membrane with host endosomal membrane</keyword>
<keyword evidence="14" id="KW-1133">Transmembrane helix</keyword>
<evidence type="ECO:0000256" key="17">
    <source>
        <dbReference type="ARBA" id="ARBA00023184"/>
    </source>
</evidence>
<dbReference type="GO" id="GO:0046718">
    <property type="term" value="P:symbiont entry into host cell"/>
    <property type="evidence" value="ECO:0007669"/>
    <property type="project" value="UniProtKB-KW"/>
</dbReference>
<keyword evidence="15" id="KW-0472">Membrane</keyword>
<evidence type="ECO:0000256" key="3">
    <source>
        <dbReference type="ARBA" id="ARBA00004563"/>
    </source>
</evidence>
<accession>Q8B778</accession>
<evidence type="ECO:0000256" key="13">
    <source>
        <dbReference type="ARBA" id="ARBA00022879"/>
    </source>
</evidence>
<dbReference type="EMBL" id="AJ511177">
    <property type="protein sequence ID" value="CAD53992.1"/>
    <property type="molecule type" value="Genomic_RNA"/>
</dbReference>
<keyword evidence="11" id="KW-0946">Virion</keyword>
<dbReference type="Pfam" id="PF01539">
    <property type="entry name" value="HCV_env"/>
    <property type="match status" value="1"/>
</dbReference>
<evidence type="ECO:0000256" key="7">
    <source>
        <dbReference type="ARBA" id="ARBA00022581"/>
    </source>
</evidence>
<keyword evidence="5" id="KW-1168">Fusion of virus membrane with host membrane</keyword>
<keyword evidence="9" id="KW-0812">Transmembrane</keyword>
<dbReference type="GO" id="GO:0019031">
    <property type="term" value="C:viral envelope"/>
    <property type="evidence" value="ECO:0007669"/>
    <property type="project" value="UniProtKB-KW"/>
</dbReference>
<evidence type="ECO:0000313" key="22">
    <source>
        <dbReference type="EMBL" id="CAD53992.1"/>
    </source>
</evidence>
<name>Q8B778_9HEPC</name>
<evidence type="ECO:0000256" key="19">
    <source>
        <dbReference type="ARBA" id="ARBA00023296"/>
    </source>
</evidence>
<keyword evidence="8" id="KW-1162">Viral penetration into host cytoplasm</keyword>
<evidence type="ECO:0000256" key="12">
    <source>
        <dbReference type="ARBA" id="ARBA00022870"/>
    </source>
</evidence>
<reference evidence="22" key="1">
    <citation type="submission" date="2002-04" db="EMBL/GenBank/DDBJ databases">
        <title>Impact of Highly Active Antiretroviral Therapy and Immunologic Status on HCV Quasispecies Diversity in Human Immunodeficiency Virus/Hepatitis C Virus Coinfected Patients.</title>
        <authorList>
            <person name="Babik J.M."/>
            <person name="Holodniy M."/>
        </authorList>
    </citation>
    <scope>NUCLEOTIDE SEQUENCE</scope>
    <source>
        <strain evidence="22">JB47-10</strain>
    </source>
</reference>
<evidence type="ECO:0000256" key="9">
    <source>
        <dbReference type="ARBA" id="ARBA00022692"/>
    </source>
</evidence>
<evidence type="ECO:0000256" key="16">
    <source>
        <dbReference type="ARBA" id="ARBA00023180"/>
    </source>
</evidence>
<dbReference type="GO" id="GO:0044167">
    <property type="term" value="C:host cell endoplasmic reticulum membrane"/>
    <property type="evidence" value="ECO:0007669"/>
    <property type="project" value="UniProtKB-SubCell"/>
</dbReference>
<feature type="domain" description="Hepatitis C virus Envelope glycoprotein E1" evidence="21">
    <location>
        <begin position="1"/>
        <end position="29"/>
    </location>
</feature>
<dbReference type="GO" id="GO:0019062">
    <property type="term" value="P:virion attachment to host cell"/>
    <property type="evidence" value="ECO:0007669"/>
    <property type="project" value="UniProtKB-KW"/>
</dbReference>
<sequence>PTITMVLAYAARVPELVLEVAFGGHWGVCSAWPTSPCRERGPKSSLSSSLSQEWTHPPVSPAERPLEPPPGSSASFPLVLSSKST</sequence>
<dbReference type="InterPro" id="IPR002519">
    <property type="entry name" value="HCV_Env"/>
</dbReference>
<evidence type="ECO:0000256" key="8">
    <source>
        <dbReference type="ARBA" id="ARBA00022595"/>
    </source>
</evidence>
<protein>
    <recommendedName>
        <fullName evidence="4">Genome polyprotein</fullName>
    </recommendedName>
</protein>
<dbReference type="GO" id="GO:0055036">
    <property type="term" value="C:virion membrane"/>
    <property type="evidence" value="ECO:0007669"/>
    <property type="project" value="UniProtKB-SubCell"/>
</dbReference>